<dbReference type="Proteomes" id="UP000051634">
    <property type="component" value="Unassembled WGS sequence"/>
</dbReference>
<feature type="domain" description="AMP-dependent synthetase/ligase" evidence="3">
    <location>
        <begin position="15"/>
        <end position="344"/>
    </location>
</feature>
<name>A0A0T5YYT7_9GAMM</name>
<dbReference type="SUPFAM" id="SSF56801">
    <property type="entry name" value="Acetyl-CoA synthetase-like"/>
    <property type="match status" value="1"/>
</dbReference>
<dbReference type="AlphaFoldDB" id="A0A0T5YYT7"/>
<keyword evidence="6" id="KW-1185">Reference proteome</keyword>
<dbReference type="Pfam" id="PF00501">
    <property type="entry name" value="AMP-binding"/>
    <property type="match status" value="1"/>
</dbReference>
<evidence type="ECO:0000313" key="6">
    <source>
        <dbReference type="Proteomes" id="UP000051634"/>
    </source>
</evidence>
<dbReference type="Pfam" id="PF13193">
    <property type="entry name" value="AMP-binding_C"/>
    <property type="match status" value="1"/>
</dbReference>
<accession>A0A0T5YYT7</accession>
<evidence type="ECO:0000256" key="1">
    <source>
        <dbReference type="ARBA" id="ARBA00006432"/>
    </source>
</evidence>
<organism evidence="5 6">
    <name type="scientific">endosymbiont of Ridgeia piscesae</name>
    <dbReference type="NCBI Taxonomy" id="54398"/>
    <lineage>
        <taxon>Bacteria</taxon>
        <taxon>Pseudomonadati</taxon>
        <taxon>Pseudomonadota</taxon>
        <taxon>Gammaproteobacteria</taxon>
        <taxon>sulfur-oxidizing symbionts</taxon>
    </lineage>
</organism>
<sequence>MAAELSQWPGDWLLHAAARYPSRSAIWLADRQFSYAELEQQVARFSRRLPLEPADRVVGLLSADPQLVLLLLYASARLGVALLPLDPQLAPERHQRLLQQNGCRLLITDQPSADHPAGVRLIPAAYLLGDSGAGPVPICNVVPRDSPDRILLIIATSGSTGDPKGVMLSASSLAASTAAVNAALGLGSADRWLNCLPFYHIAGLAILYRCLRAGAGVVLQQGFDVARVWDALHRYRATHISLVPAMLSRLLDHAETCSPPDSLRVALIGGGPLSPRLAQRARQLGWPLVISYGMSETGSMCLMDDSQQAGFEAGVVGAPLAGFELQLNGVGRIRLRGPALMVGYANPRLQPGTGLENGWFESGDLGQLSEQGQLRLLGRADDMLISGGRNIHPQEVEQCLQACPGLTAAAVTSSHDPVWGDRLVAFYVGDISCDALAQWAREQLPSALRPRRFVQLESLPCNRMGKLDRQALKVLAD</sequence>
<evidence type="ECO:0000313" key="5">
    <source>
        <dbReference type="EMBL" id="KRT55812.1"/>
    </source>
</evidence>
<comment type="caution">
    <text evidence="5">The sequence shown here is derived from an EMBL/GenBank/DDBJ whole genome shotgun (WGS) entry which is preliminary data.</text>
</comment>
<gene>
    <name evidence="5" type="ORF">Ga0074115_1256</name>
</gene>
<dbReference type="InterPro" id="IPR000873">
    <property type="entry name" value="AMP-dep_synth/lig_dom"/>
</dbReference>
<dbReference type="OrthoDB" id="9803968at2"/>
<dbReference type="PANTHER" id="PTHR43201:SF5">
    <property type="entry name" value="MEDIUM-CHAIN ACYL-COA LIGASE ACSF2, MITOCHONDRIAL"/>
    <property type="match status" value="1"/>
</dbReference>
<dbReference type="InterPro" id="IPR020845">
    <property type="entry name" value="AMP-binding_CS"/>
</dbReference>
<dbReference type="GO" id="GO:0031956">
    <property type="term" value="F:medium-chain fatty acid-CoA ligase activity"/>
    <property type="evidence" value="ECO:0007669"/>
    <property type="project" value="TreeGrafter"/>
</dbReference>
<dbReference type="InterPro" id="IPR045851">
    <property type="entry name" value="AMP-bd_C_sf"/>
</dbReference>
<dbReference type="GO" id="GO:0006631">
    <property type="term" value="P:fatty acid metabolic process"/>
    <property type="evidence" value="ECO:0007669"/>
    <property type="project" value="TreeGrafter"/>
</dbReference>
<dbReference type="Gene3D" id="3.30.300.30">
    <property type="match status" value="1"/>
</dbReference>
<comment type="similarity">
    <text evidence="1">Belongs to the ATP-dependent AMP-binding enzyme family.</text>
</comment>
<reference evidence="5 6" key="1">
    <citation type="submission" date="2015-11" db="EMBL/GenBank/DDBJ databases">
        <title>The genome of Candidatus Endoriftia persephone in Ridgeia piscesae and population structure of the North Eastern Pacific vestimentiferan symbionts.</title>
        <authorList>
            <person name="Perez M."/>
            <person name="Juniper K.S."/>
        </authorList>
    </citation>
    <scope>NUCLEOTIDE SEQUENCE [LARGE SCALE GENOMIC DNA]</scope>
    <source>
        <strain evidence="5">Ind11</strain>
    </source>
</reference>
<feature type="domain" description="AMP-binding enzyme C-terminal" evidence="4">
    <location>
        <begin position="395"/>
        <end position="466"/>
    </location>
</feature>
<evidence type="ECO:0000259" key="3">
    <source>
        <dbReference type="Pfam" id="PF00501"/>
    </source>
</evidence>
<dbReference type="InterPro" id="IPR042099">
    <property type="entry name" value="ANL_N_sf"/>
</dbReference>
<keyword evidence="2" id="KW-0436">Ligase</keyword>
<dbReference type="Gene3D" id="3.40.50.12780">
    <property type="entry name" value="N-terminal domain of ligase-like"/>
    <property type="match status" value="1"/>
</dbReference>
<dbReference type="InterPro" id="IPR025110">
    <property type="entry name" value="AMP-bd_C"/>
</dbReference>
<protein>
    <submittedName>
        <fullName evidence="5">2-succinylbenzoyl-CoA synthetase</fullName>
    </submittedName>
</protein>
<dbReference type="RefSeq" id="WP_060528567.1">
    <property type="nucleotide sequence ID" value="NZ_KQ557140.1"/>
</dbReference>
<dbReference type="EMBL" id="LDXT01000072">
    <property type="protein sequence ID" value="KRT55812.1"/>
    <property type="molecule type" value="Genomic_DNA"/>
</dbReference>
<evidence type="ECO:0000259" key="4">
    <source>
        <dbReference type="Pfam" id="PF13193"/>
    </source>
</evidence>
<dbReference type="PANTHER" id="PTHR43201">
    <property type="entry name" value="ACYL-COA SYNTHETASE"/>
    <property type="match status" value="1"/>
</dbReference>
<dbReference type="PROSITE" id="PS00455">
    <property type="entry name" value="AMP_BINDING"/>
    <property type="match status" value="1"/>
</dbReference>
<evidence type="ECO:0000256" key="2">
    <source>
        <dbReference type="ARBA" id="ARBA00022598"/>
    </source>
</evidence>
<proteinExistence type="inferred from homology"/>